<organism evidence="3 4">
    <name type="scientific">Dovyalis caffra</name>
    <dbReference type="NCBI Taxonomy" id="77055"/>
    <lineage>
        <taxon>Eukaryota</taxon>
        <taxon>Viridiplantae</taxon>
        <taxon>Streptophyta</taxon>
        <taxon>Embryophyta</taxon>
        <taxon>Tracheophyta</taxon>
        <taxon>Spermatophyta</taxon>
        <taxon>Magnoliopsida</taxon>
        <taxon>eudicotyledons</taxon>
        <taxon>Gunneridae</taxon>
        <taxon>Pentapetalae</taxon>
        <taxon>rosids</taxon>
        <taxon>fabids</taxon>
        <taxon>Malpighiales</taxon>
        <taxon>Salicaceae</taxon>
        <taxon>Flacourtieae</taxon>
        <taxon>Dovyalis</taxon>
    </lineage>
</organism>
<dbReference type="PROSITE" id="PS50231">
    <property type="entry name" value="RICIN_B_LECTIN"/>
    <property type="match status" value="1"/>
</dbReference>
<gene>
    <name evidence="3" type="ORF">DCAF_LOCUS15478</name>
</gene>
<feature type="signal peptide" evidence="1">
    <location>
        <begin position="1"/>
        <end position="25"/>
    </location>
</feature>
<feature type="non-terminal residue" evidence="3">
    <location>
        <position position="152"/>
    </location>
</feature>
<keyword evidence="1" id="KW-0732">Signal</keyword>
<dbReference type="Gene3D" id="2.80.10.50">
    <property type="match status" value="1"/>
</dbReference>
<sequence>MKVWILQLMAVRLWVGLHHHFLANAHDIYPNPEPKAIIEMNATDEDWEVNFNEAKSLVITGLNGLCLEVYRFAPKLVTCKENAAEQRWQFHTDGTIRPETQPLKCLTANELKQRGIVVIVQCSYSSSAYTVWRYRYTDHAIVNRASNMVLDV</sequence>
<dbReference type="InterPro" id="IPR000772">
    <property type="entry name" value="Ricin_B_lectin"/>
</dbReference>
<dbReference type="SUPFAM" id="SSF50370">
    <property type="entry name" value="Ricin B-like lectins"/>
    <property type="match status" value="1"/>
</dbReference>
<comment type="caution">
    <text evidence="3">The sequence shown here is derived from an EMBL/GenBank/DDBJ whole genome shotgun (WGS) entry which is preliminary data.</text>
</comment>
<feature type="non-terminal residue" evidence="3">
    <location>
        <position position="1"/>
    </location>
</feature>
<feature type="domain" description="Ricin B lectin" evidence="2">
    <location>
        <begin position="59"/>
        <end position="152"/>
    </location>
</feature>
<dbReference type="Pfam" id="PF00652">
    <property type="entry name" value="Ricin_B_lectin"/>
    <property type="match status" value="1"/>
</dbReference>
<dbReference type="EMBL" id="CAWUPB010001159">
    <property type="protein sequence ID" value="CAK7340396.1"/>
    <property type="molecule type" value="Genomic_DNA"/>
</dbReference>
<reference evidence="3 4" key="1">
    <citation type="submission" date="2024-01" db="EMBL/GenBank/DDBJ databases">
        <authorList>
            <person name="Waweru B."/>
        </authorList>
    </citation>
    <scope>NUCLEOTIDE SEQUENCE [LARGE SCALE GENOMIC DNA]</scope>
</reference>
<keyword evidence="4" id="KW-1185">Reference proteome</keyword>
<accession>A0AAV1RUM5</accession>
<evidence type="ECO:0000259" key="2">
    <source>
        <dbReference type="Pfam" id="PF00652"/>
    </source>
</evidence>
<evidence type="ECO:0000256" key="1">
    <source>
        <dbReference type="SAM" id="SignalP"/>
    </source>
</evidence>
<dbReference type="Proteomes" id="UP001314170">
    <property type="component" value="Unassembled WGS sequence"/>
</dbReference>
<evidence type="ECO:0000313" key="3">
    <source>
        <dbReference type="EMBL" id="CAK7340396.1"/>
    </source>
</evidence>
<dbReference type="InterPro" id="IPR035992">
    <property type="entry name" value="Ricin_B-like_lectins"/>
</dbReference>
<feature type="chain" id="PRO_5043841727" description="Ricin B lectin domain-containing protein" evidence="1">
    <location>
        <begin position="26"/>
        <end position="152"/>
    </location>
</feature>
<name>A0AAV1RUM5_9ROSI</name>
<dbReference type="AlphaFoldDB" id="A0AAV1RUM5"/>
<protein>
    <recommendedName>
        <fullName evidence="2">Ricin B lectin domain-containing protein</fullName>
    </recommendedName>
</protein>
<evidence type="ECO:0000313" key="4">
    <source>
        <dbReference type="Proteomes" id="UP001314170"/>
    </source>
</evidence>
<proteinExistence type="predicted"/>